<comment type="caution">
    <text evidence="2">The sequence shown here is derived from an EMBL/GenBank/DDBJ whole genome shotgun (WGS) entry which is preliminary data.</text>
</comment>
<dbReference type="InterPro" id="IPR043142">
    <property type="entry name" value="PapC-like_C_sf"/>
</dbReference>
<gene>
    <name evidence="2" type="ORF">Q609_ECAC01072G0001</name>
</gene>
<dbReference type="Proteomes" id="UP000018853">
    <property type="component" value="Unassembled WGS sequence"/>
</dbReference>
<dbReference type="Gene3D" id="2.60.40.2070">
    <property type="match status" value="1"/>
</dbReference>
<organism evidence="2 3">
    <name type="scientific">Escherichia coli DORA_A_5_14_21</name>
    <dbReference type="NCBI Taxonomy" id="1403943"/>
    <lineage>
        <taxon>Bacteria</taxon>
        <taxon>Pseudomonadati</taxon>
        <taxon>Pseudomonadota</taxon>
        <taxon>Gammaproteobacteria</taxon>
        <taxon>Enterobacterales</taxon>
        <taxon>Enterobacteriaceae</taxon>
        <taxon>Escherichia</taxon>
    </lineage>
</organism>
<dbReference type="GO" id="GO:0009279">
    <property type="term" value="C:cell outer membrane"/>
    <property type="evidence" value="ECO:0007669"/>
    <property type="project" value="TreeGrafter"/>
</dbReference>
<dbReference type="EMBL" id="AZLZ01001072">
    <property type="protein sequence ID" value="ETJ25699.1"/>
    <property type="molecule type" value="Genomic_DNA"/>
</dbReference>
<dbReference type="GO" id="GO:0009297">
    <property type="term" value="P:pilus assembly"/>
    <property type="evidence" value="ECO:0007669"/>
    <property type="project" value="InterPro"/>
</dbReference>
<name>W1XA64_ECOLX</name>
<accession>W1XA64</accession>
<feature type="non-terminal residue" evidence="2">
    <location>
        <position position="1"/>
    </location>
</feature>
<sequence>NSVKDNVELLNTDVTVIPARGALVSAPFKVNVGNKAIITLIQKNGEPVPFGSVVTLDSENSINSSIVADQGQVYMSGLPEEDTLIVQWGEEPSQKCKVNYKLQNKTAKFNELTLQCQ</sequence>
<dbReference type="InterPro" id="IPR000015">
    <property type="entry name" value="Fimb_usher"/>
</dbReference>
<dbReference type="InterPro" id="IPR025949">
    <property type="entry name" value="PapC-like_C"/>
</dbReference>
<dbReference type="AlphaFoldDB" id="W1XA64"/>
<dbReference type="PANTHER" id="PTHR30451:SF21">
    <property type="entry name" value="FIMBRIAL USHER DOMAIN-CONTAINING PROTEIN YDET-RELATED"/>
    <property type="match status" value="1"/>
</dbReference>
<dbReference type="GO" id="GO:0015473">
    <property type="term" value="F:fimbrial usher porin activity"/>
    <property type="evidence" value="ECO:0007669"/>
    <property type="project" value="InterPro"/>
</dbReference>
<feature type="domain" description="PapC-like C-terminal" evidence="1">
    <location>
        <begin position="37"/>
        <end position="103"/>
    </location>
</feature>
<evidence type="ECO:0000259" key="1">
    <source>
        <dbReference type="Pfam" id="PF13953"/>
    </source>
</evidence>
<protein>
    <submittedName>
        <fullName evidence="2">Outer membrane usher protein LpfC</fullName>
    </submittedName>
</protein>
<evidence type="ECO:0000313" key="2">
    <source>
        <dbReference type="EMBL" id="ETJ25699.1"/>
    </source>
</evidence>
<evidence type="ECO:0000313" key="3">
    <source>
        <dbReference type="Proteomes" id="UP000018853"/>
    </source>
</evidence>
<dbReference type="PANTHER" id="PTHR30451">
    <property type="entry name" value="OUTER MEMBRANE USHER PROTEIN"/>
    <property type="match status" value="1"/>
</dbReference>
<dbReference type="Pfam" id="PF13953">
    <property type="entry name" value="PapC_C"/>
    <property type="match status" value="1"/>
</dbReference>
<reference evidence="2 3" key="1">
    <citation type="submission" date="2013-12" db="EMBL/GenBank/DDBJ databases">
        <title>A Varibaculum cambriense genome reconstructed from a premature infant gut community with otherwise low bacterial novelty that shifts toward anaerobic metabolism during the third week of life.</title>
        <authorList>
            <person name="Brown C.T."/>
            <person name="Sharon I."/>
            <person name="Thomas B.C."/>
            <person name="Castelle C.J."/>
            <person name="Morowitz M.J."/>
            <person name="Banfield J.F."/>
        </authorList>
    </citation>
    <scope>NUCLEOTIDE SEQUENCE [LARGE SCALE GENOMIC DNA]</scope>
    <source>
        <strain evidence="3">DORA_A_5_14_21</strain>
    </source>
</reference>
<proteinExistence type="predicted"/>